<evidence type="ECO:0000256" key="1">
    <source>
        <dbReference type="ARBA" id="ARBA00023237"/>
    </source>
</evidence>
<reference evidence="4 5" key="1">
    <citation type="submission" date="2018-10" db="EMBL/GenBank/DDBJ databases">
        <authorList>
            <person name="Chen W.-M."/>
        </authorList>
    </citation>
    <scope>NUCLEOTIDE SEQUENCE [LARGE SCALE GENOMIC DNA]</scope>
    <source>
        <strain evidence="4 5">THS-13</strain>
    </source>
</reference>
<evidence type="ECO:0000259" key="3">
    <source>
        <dbReference type="Pfam" id="PF04453"/>
    </source>
</evidence>
<organism evidence="4 5">
    <name type="scientific">Stagnimonas aquatica</name>
    <dbReference type="NCBI Taxonomy" id="2689987"/>
    <lineage>
        <taxon>Bacteria</taxon>
        <taxon>Pseudomonadati</taxon>
        <taxon>Pseudomonadota</taxon>
        <taxon>Gammaproteobacteria</taxon>
        <taxon>Nevskiales</taxon>
        <taxon>Nevskiaceae</taxon>
        <taxon>Stagnimonas</taxon>
    </lineage>
</organism>
<evidence type="ECO:0000256" key="2">
    <source>
        <dbReference type="HAMAP-Rule" id="MF_01411"/>
    </source>
</evidence>
<dbReference type="GO" id="GO:0043165">
    <property type="term" value="P:Gram-negative-bacterium-type cell outer membrane assembly"/>
    <property type="evidence" value="ECO:0007669"/>
    <property type="project" value="UniProtKB-UniRule"/>
</dbReference>
<keyword evidence="2" id="KW-0732">Signal</keyword>
<protein>
    <recommendedName>
        <fullName evidence="2">LPS-assembly protein LptD</fullName>
    </recommendedName>
</protein>
<keyword evidence="1 2" id="KW-0998">Cell outer membrane</keyword>
<dbReference type="Pfam" id="PF04453">
    <property type="entry name" value="LptD"/>
    <property type="match status" value="1"/>
</dbReference>
<sequence precursor="true">MASLRRFPLLLLLGLPALALAQNDEPAPAMCQQLDLGTLPSSPLDKLVLTADSLRAERQGLADLAGSVRLRLGDKEFVSDALQYNDELRRIQINKASQFRSEDYLIRAERAQFDLNSEEGLFEDSEFTLGKVGARGSARSIQLSRAGEASAQEISYTSCSPGDNSWTITAGRLYLNREEGLGTARNATIRIAGVPVLYTPYLQFPIDDRRRSGLLFPSLGSDSRTGIDFAWPIYLNLAPNYDAILTPRMMSDRGNQVALAGRYLLPRAEGRSRFEYLADDQQFGRSRGSSEFVHNGLLSSRLALEINYAEVSDPNYFEDLSRVVDFSSLTHLERSARLTYQSPGAYTVQALVQDFQPLASAFTAVDDPYRRLPELRFDALTREDWHDTRAGISAQAVNFTRPDSVEGLRQTVQPYVRYSRDLGAMFGRAQLDLNHTRYQLSNNSTGDDNPERTLPIFSADAGLRFYKFDNGGGLQLLEPRLFYLYVPYREQDTLPVFDTGETDYDVPRLFARNRFSGLDRIADANQLTTALTWRQLDAGTGATRLAASFGQIYRFEESRVTLPDAGSLDAGSSDYLAGLEMRLMQGLSATSTLQWSPDSGRFSRTGMALRYRNDGLRGDLAYRFRQGLLEQTDLSLSAPVSSAWRLAGRLRRSLRDNRSLDALAGVEYETCCWALRGSYRRYLVNSAGEFNSGVYLQLELKGLSRFGAGFDELLPGDDRPLGDD</sequence>
<dbReference type="InterPro" id="IPR007543">
    <property type="entry name" value="LptD_C"/>
</dbReference>
<dbReference type="AlphaFoldDB" id="A0A3N0VH80"/>
<name>A0A3N0VH80_9GAMM</name>
<comment type="subunit">
    <text evidence="2">Component of the lipopolysaccharide transport and assembly complex. Interacts with LptE and LptA.</text>
</comment>
<keyword evidence="5" id="KW-1185">Reference proteome</keyword>
<comment type="caution">
    <text evidence="4">The sequence shown here is derived from an EMBL/GenBank/DDBJ whole genome shotgun (WGS) entry which is preliminary data.</text>
</comment>
<feature type="domain" description="LptD C-terminal" evidence="3">
    <location>
        <begin position="286"/>
        <end position="635"/>
    </location>
</feature>
<dbReference type="InterPro" id="IPR020889">
    <property type="entry name" value="LipoPS_assembly_LptD"/>
</dbReference>
<dbReference type="InParanoid" id="A0A3N0VH80"/>
<feature type="signal peptide" evidence="2">
    <location>
        <begin position="1"/>
        <end position="21"/>
    </location>
</feature>
<accession>A0A3N0VH80</accession>
<comment type="similarity">
    <text evidence="2">Belongs to the LptD family.</text>
</comment>
<dbReference type="HAMAP" id="MF_01411">
    <property type="entry name" value="LPS_assembly_LptD"/>
    <property type="match status" value="1"/>
</dbReference>
<dbReference type="GO" id="GO:0009279">
    <property type="term" value="C:cell outer membrane"/>
    <property type="evidence" value="ECO:0007669"/>
    <property type="project" value="UniProtKB-SubCell"/>
</dbReference>
<evidence type="ECO:0000313" key="5">
    <source>
        <dbReference type="Proteomes" id="UP000282106"/>
    </source>
</evidence>
<dbReference type="RefSeq" id="WP_123211097.1">
    <property type="nucleotide sequence ID" value="NZ_RJVO01000002.1"/>
</dbReference>
<dbReference type="EMBL" id="RJVO01000002">
    <property type="protein sequence ID" value="ROH92054.1"/>
    <property type="molecule type" value="Genomic_DNA"/>
</dbReference>
<dbReference type="Proteomes" id="UP000282106">
    <property type="component" value="Unassembled WGS sequence"/>
</dbReference>
<dbReference type="PANTHER" id="PTHR30189">
    <property type="entry name" value="LPS-ASSEMBLY PROTEIN"/>
    <property type="match status" value="1"/>
</dbReference>
<comment type="subcellular location">
    <subcellularLocation>
        <location evidence="2">Cell outer membrane</location>
    </subcellularLocation>
</comment>
<feature type="chain" id="PRO_5018344982" description="LPS-assembly protein LptD" evidence="2">
    <location>
        <begin position="22"/>
        <end position="724"/>
    </location>
</feature>
<dbReference type="GO" id="GO:0015920">
    <property type="term" value="P:lipopolysaccharide transport"/>
    <property type="evidence" value="ECO:0007669"/>
    <property type="project" value="InterPro"/>
</dbReference>
<dbReference type="FunCoup" id="A0A3N0VH80">
    <property type="interactions" value="140"/>
</dbReference>
<dbReference type="PANTHER" id="PTHR30189:SF1">
    <property type="entry name" value="LPS-ASSEMBLY PROTEIN LPTD"/>
    <property type="match status" value="1"/>
</dbReference>
<dbReference type="GO" id="GO:1990351">
    <property type="term" value="C:transporter complex"/>
    <property type="evidence" value="ECO:0007669"/>
    <property type="project" value="TreeGrafter"/>
</dbReference>
<gene>
    <name evidence="2" type="primary">lptD</name>
    <name evidence="4" type="ORF">ED208_06700</name>
</gene>
<evidence type="ECO:0000313" key="4">
    <source>
        <dbReference type="EMBL" id="ROH92054.1"/>
    </source>
</evidence>
<keyword evidence="2" id="KW-0472">Membrane</keyword>
<comment type="caution">
    <text evidence="2">Lacks conserved residue(s) required for the propagation of feature annotation.</text>
</comment>
<comment type="function">
    <text evidence="2">Together with LptE, is involved in the assembly of lipopolysaccharide (LPS) at the surface of the outer membrane.</text>
</comment>
<dbReference type="InterPro" id="IPR050218">
    <property type="entry name" value="LptD"/>
</dbReference>
<proteinExistence type="inferred from homology"/>